<dbReference type="Proteomes" id="UP000236161">
    <property type="component" value="Unassembled WGS sequence"/>
</dbReference>
<dbReference type="EMBL" id="KZ451980">
    <property type="protein sequence ID" value="PKA55311.1"/>
    <property type="molecule type" value="Genomic_DNA"/>
</dbReference>
<protein>
    <submittedName>
        <fullName evidence="1">Uncharacterized protein</fullName>
    </submittedName>
</protein>
<keyword evidence="2" id="KW-1185">Reference proteome</keyword>
<accession>A0A2I0AIF1</accession>
<organism evidence="1 2">
    <name type="scientific">Apostasia shenzhenica</name>
    <dbReference type="NCBI Taxonomy" id="1088818"/>
    <lineage>
        <taxon>Eukaryota</taxon>
        <taxon>Viridiplantae</taxon>
        <taxon>Streptophyta</taxon>
        <taxon>Embryophyta</taxon>
        <taxon>Tracheophyta</taxon>
        <taxon>Spermatophyta</taxon>
        <taxon>Magnoliopsida</taxon>
        <taxon>Liliopsida</taxon>
        <taxon>Asparagales</taxon>
        <taxon>Orchidaceae</taxon>
        <taxon>Apostasioideae</taxon>
        <taxon>Apostasia</taxon>
    </lineage>
</organism>
<sequence>MRDLALCDWQERAALKMVWSGHVDSDRCSCATSWPMFEEIWDMSKHRGRCLGRAEIYRSSILIDEIWEGQIVEAEG</sequence>
<name>A0A2I0AIF1_9ASPA</name>
<proteinExistence type="predicted"/>
<evidence type="ECO:0000313" key="1">
    <source>
        <dbReference type="EMBL" id="PKA55311.1"/>
    </source>
</evidence>
<reference evidence="1 2" key="1">
    <citation type="journal article" date="2017" name="Nature">
        <title>The Apostasia genome and the evolution of orchids.</title>
        <authorList>
            <person name="Zhang G.Q."/>
            <person name="Liu K.W."/>
            <person name="Li Z."/>
            <person name="Lohaus R."/>
            <person name="Hsiao Y.Y."/>
            <person name="Niu S.C."/>
            <person name="Wang J.Y."/>
            <person name="Lin Y.C."/>
            <person name="Xu Q."/>
            <person name="Chen L.J."/>
            <person name="Yoshida K."/>
            <person name="Fujiwara S."/>
            <person name="Wang Z.W."/>
            <person name="Zhang Y.Q."/>
            <person name="Mitsuda N."/>
            <person name="Wang M."/>
            <person name="Liu G.H."/>
            <person name="Pecoraro L."/>
            <person name="Huang H.X."/>
            <person name="Xiao X.J."/>
            <person name="Lin M."/>
            <person name="Wu X.Y."/>
            <person name="Wu W.L."/>
            <person name="Chen Y.Y."/>
            <person name="Chang S.B."/>
            <person name="Sakamoto S."/>
            <person name="Ohme-Takagi M."/>
            <person name="Yagi M."/>
            <person name="Zeng S.J."/>
            <person name="Shen C.Y."/>
            <person name="Yeh C.M."/>
            <person name="Luo Y.B."/>
            <person name="Tsai W.C."/>
            <person name="Van de Peer Y."/>
            <person name="Liu Z.J."/>
        </authorList>
    </citation>
    <scope>NUCLEOTIDE SEQUENCE [LARGE SCALE GENOMIC DNA]</scope>
    <source>
        <strain evidence="2">cv. Shenzhen</strain>
        <tissue evidence="1">Stem</tissue>
    </source>
</reference>
<dbReference type="AlphaFoldDB" id="A0A2I0AIF1"/>
<evidence type="ECO:0000313" key="2">
    <source>
        <dbReference type="Proteomes" id="UP000236161"/>
    </source>
</evidence>
<gene>
    <name evidence="1" type="ORF">AXF42_Ash003948</name>
</gene>